<dbReference type="CDD" id="cd09294">
    <property type="entry name" value="SmpB"/>
    <property type="match status" value="1"/>
</dbReference>
<comment type="function">
    <text evidence="3">Required for rescue of stalled ribosomes mediated by trans-translation. Binds to transfer-messenger RNA (tmRNA), required for stable association of tmRNA with ribosomes. tmRNA and SmpB together mimic tRNA shape, replacing the anticodon stem-loop with SmpB. tmRNA is encoded by the ssrA gene; the 2 termini fold to resemble tRNA(Ala) and it encodes a 'tag peptide', a short internal open reading frame. During trans-translation Ala-aminoacylated tmRNA acts like a tRNA, entering the A-site of stalled ribosomes, displacing the stalled mRNA. The ribosome then switches to translate the ORF on the tmRNA; the nascent peptide is terminated with the 'tag peptide' encoded by the tmRNA and targeted for degradation. The ribosome is freed to recommence translation, which seems to be the essential function of trans-translation.</text>
</comment>
<name>A0A9D1MGN1_9FIRM</name>
<dbReference type="AlphaFoldDB" id="A0A9D1MGN1"/>
<comment type="similarity">
    <text evidence="3">Belongs to the SmpB family.</text>
</comment>
<dbReference type="PANTHER" id="PTHR30308">
    <property type="entry name" value="TMRNA-BINDING COMPONENT OF TRANS-TRANSLATION TAGGING COMPLEX"/>
    <property type="match status" value="1"/>
</dbReference>
<dbReference type="GO" id="GO:0070930">
    <property type="term" value="P:trans-translation-dependent protein tagging"/>
    <property type="evidence" value="ECO:0007669"/>
    <property type="project" value="TreeGrafter"/>
</dbReference>
<reference evidence="4" key="1">
    <citation type="submission" date="2020-10" db="EMBL/GenBank/DDBJ databases">
        <authorList>
            <person name="Gilroy R."/>
        </authorList>
    </citation>
    <scope>NUCLEOTIDE SEQUENCE</scope>
    <source>
        <strain evidence="4">18911</strain>
    </source>
</reference>
<dbReference type="Pfam" id="PF01668">
    <property type="entry name" value="SmpB"/>
    <property type="match status" value="1"/>
</dbReference>
<sequence length="151" mass="17486">MIKKITQNKKAYHDYFIEEVFEAGIALAGSEVKSIRQGNVNLKDSYAMIKDGELFLVGAHISPYMKGSYFNPDPKRNRRLLMHKKEILKLKQKVQEKGYTLVVTSLYFKDGLVKAEVALAKGKEGRDKRRDIKERDEKRSVQRLIKEINAR</sequence>
<evidence type="ECO:0000256" key="3">
    <source>
        <dbReference type="HAMAP-Rule" id="MF_00023"/>
    </source>
</evidence>
<organism evidence="4 5">
    <name type="scientific">Candidatus Stercoripulliclostridium merdigallinarum</name>
    <dbReference type="NCBI Taxonomy" id="2840951"/>
    <lineage>
        <taxon>Bacteria</taxon>
        <taxon>Bacillati</taxon>
        <taxon>Bacillota</taxon>
        <taxon>Clostridia</taxon>
        <taxon>Eubacteriales</taxon>
        <taxon>Candidatus Stercoripulliclostridium</taxon>
    </lineage>
</organism>
<comment type="caution">
    <text evidence="4">The sequence shown here is derived from an EMBL/GenBank/DDBJ whole genome shotgun (WGS) entry which is preliminary data.</text>
</comment>
<gene>
    <name evidence="3 4" type="primary">smpB</name>
    <name evidence="4" type="ORF">IAB05_00790</name>
</gene>
<proteinExistence type="inferred from homology"/>
<dbReference type="NCBIfam" id="TIGR00086">
    <property type="entry name" value="smpB"/>
    <property type="match status" value="1"/>
</dbReference>
<evidence type="ECO:0000313" key="5">
    <source>
        <dbReference type="Proteomes" id="UP000824094"/>
    </source>
</evidence>
<dbReference type="EMBL" id="DVNF01000031">
    <property type="protein sequence ID" value="HIU59906.1"/>
    <property type="molecule type" value="Genomic_DNA"/>
</dbReference>
<dbReference type="Gene3D" id="2.40.280.10">
    <property type="match status" value="1"/>
</dbReference>
<evidence type="ECO:0000313" key="4">
    <source>
        <dbReference type="EMBL" id="HIU59906.1"/>
    </source>
</evidence>
<dbReference type="GO" id="GO:0070929">
    <property type="term" value="P:trans-translation"/>
    <property type="evidence" value="ECO:0007669"/>
    <property type="project" value="UniProtKB-UniRule"/>
</dbReference>
<dbReference type="NCBIfam" id="NF003843">
    <property type="entry name" value="PRK05422.1"/>
    <property type="match status" value="1"/>
</dbReference>
<evidence type="ECO:0000256" key="2">
    <source>
        <dbReference type="ARBA" id="ARBA00022884"/>
    </source>
</evidence>
<dbReference type="GO" id="GO:0003723">
    <property type="term" value="F:RNA binding"/>
    <property type="evidence" value="ECO:0007669"/>
    <property type="project" value="UniProtKB-UniRule"/>
</dbReference>
<dbReference type="PANTHER" id="PTHR30308:SF2">
    <property type="entry name" value="SSRA-BINDING PROTEIN"/>
    <property type="match status" value="1"/>
</dbReference>
<protein>
    <recommendedName>
        <fullName evidence="3">SsrA-binding protein</fullName>
    </recommendedName>
    <alternativeName>
        <fullName evidence="3">Small protein B</fullName>
    </alternativeName>
</protein>
<keyword evidence="2 3" id="KW-0694">RNA-binding</keyword>
<dbReference type="Proteomes" id="UP000824094">
    <property type="component" value="Unassembled WGS sequence"/>
</dbReference>
<dbReference type="PROSITE" id="PS01317">
    <property type="entry name" value="SSRP"/>
    <property type="match status" value="1"/>
</dbReference>
<comment type="subcellular location">
    <subcellularLocation>
        <location evidence="3">Cytoplasm</location>
    </subcellularLocation>
    <text evidence="3">The tmRNA-SmpB complex associates with stalled 70S ribosomes.</text>
</comment>
<dbReference type="SUPFAM" id="SSF74982">
    <property type="entry name" value="Small protein B (SmpB)"/>
    <property type="match status" value="1"/>
</dbReference>
<dbReference type="HAMAP" id="MF_00023">
    <property type="entry name" value="SmpB"/>
    <property type="match status" value="1"/>
</dbReference>
<dbReference type="InterPro" id="IPR020081">
    <property type="entry name" value="SsrA-bd_prot_CS"/>
</dbReference>
<keyword evidence="1 3" id="KW-0963">Cytoplasm</keyword>
<accession>A0A9D1MGN1</accession>
<dbReference type="InterPro" id="IPR000037">
    <property type="entry name" value="SsrA-bd_prot"/>
</dbReference>
<reference evidence="4" key="2">
    <citation type="journal article" date="2021" name="PeerJ">
        <title>Extensive microbial diversity within the chicken gut microbiome revealed by metagenomics and culture.</title>
        <authorList>
            <person name="Gilroy R."/>
            <person name="Ravi A."/>
            <person name="Getino M."/>
            <person name="Pursley I."/>
            <person name="Horton D.L."/>
            <person name="Alikhan N.F."/>
            <person name="Baker D."/>
            <person name="Gharbi K."/>
            <person name="Hall N."/>
            <person name="Watson M."/>
            <person name="Adriaenssens E.M."/>
            <person name="Foster-Nyarko E."/>
            <person name="Jarju S."/>
            <person name="Secka A."/>
            <person name="Antonio M."/>
            <person name="Oren A."/>
            <person name="Chaudhuri R.R."/>
            <person name="La Ragione R."/>
            <person name="Hildebrand F."/>
            <person name="Pallen M.J."/>
        </authorList>
    </citation>
    <scope>NUCLEOTIDE SEQUENCE</scope>
    <source>
        <strain evidence="4">18911</strain>
    </source>
</reference>
<dbReference type="GO" id="GO:0005829">
    <property type="term" value="C:cytosol"/>
    <property type="evidence" value="ECO:0007669"/>
    <property type="project" value="TreeGrafter"/>
</dbReference>
<evidence type="ECO:0000256" key="1">
    <source>
        <dbReference type="ARBA" id="ARBA00022490"/>
    </source>
</evidence>
<dbReference type="InterPro" id="IPR023620">
    <property type="entry name" value="SmpB"/>
</dbReference>